<dbReference type="Proteomes" id="UP000326582">
    <property type="component" value="Chromosome 2"/>
</dbReference>
<dbReference type="EMBL" id="CP038485">
    <property type="protein sequence ID" value="QFZ26579.1"/>
    <property type="molecule type" value="Genomic_DNA"/>
</dbReference>
<gene>
    <name evidence="1" type="ORF">EJF14_20484</name>
</gene>
<name>A0ACD0WG93_CLALS</name>
<proteinExistence type="predicted"/>
<evidence type="ECO:0000313" key="1">
    <source>
        <dbReference type="EMBL" id="QFZ26579.1"/>
    </source>
</evidence>
<evidence type="ECO:0000313" key="2">
    <source>
        <dbReference type="Proteomes" id="UP000326582"/>
    </source>
</evidence>
<keyword evidence="2" id="KW-1185">Reference proteome</keyword>
<reference evidence="2" key="1">
    <citation type="journal article" date="2019" name="MBio">
        <title>Comparative genomics for the elucidation of multidrug resistance (MDR) in Candida lusitaniae.</title>
        <authorList>
            <person name="Kannan A."/>
            <person name="Asner S.A."/>
            <person name="Trachsel E."/>
            <person name="Kelly S."/>
            <person name="Parker J."/>
            <person name="Sanglard D."/>
        </authorList>
    </citation>
    <scope>NUCLEOTIDE SEQUENCE [LARGE SCALE GENOMIC DNA]</scope>
    <source>
        <strain evidence="2">P1</strain>
    </source>
</reference>
<keyword evidence="1" id="KW-0812">Transmembrane</keyword>
<protein>
    <submittedName>
        <fullName evidence="1">Transmembrane protein</fullName>
    </submittedName>
</protein>
<organism evidence="1 2">
    <name type="scientific">Clavispora lusitaniae</name>
    <name type="common">Candida lusitaniae</name>
    <dbReference type="NCBI Taxonomy" id="36911"/>
    <lineage>
        <taxon>Eukaryota</taxon>
        <taxon>Fungi</taxon>
        <taxon>Dikarya</taxon>
        <taxon>Ascomycota</taxon>
        <taxon>Saccharomycotina</taxon>
        <taxon>Pichiomycetes</taxon>
        <taxon>Metschnikowiaceae</taxon>
        <taxon>Clavispora</taxon>
    </lineage>
</organism>
<keyword evidence="1" id="KW-0472">Membrane</keyword>
<accession>A0ACD0WG93</accession>
<sequence>MAHFSWRSTPRSTKFTLTCLFTVSSLILILKIRTRRIAQADPMAPASLSDIVVPFLQLIPRSAIFYPWVFATAIFAEVSFFSFLLSTVVLYIGTGYVEKFWGYREVVKYILLVGVLTNLFTVIVAIVSNIFRGDVAGMDKPLGGGISYLFAFLVVIKRLIPEHNVVLFHGLINFRIKHLPFISLVLVTLWSSIFRTLHPAVPSLLSFFIAYIYLRFFQIANVDPILPVASTNEEGAVSVIRGDGSDAFQLVEFFPGITKPYLSILFNAVYKLSVSLGLVTPFDDDFIEQSNLRAQKLSERLNQANKSIANSVAERRRQVALQVIEDRMNGSS</sequence>